<protein>
    <submittedName>
        <fullName evidence="1">Uncharacterized protein</fullName>
    </submittedName>
</protein>
<sequence>MGDWQIQYRNLSSQEVMITHYGGVTQAVVGEINHEPDQKLGVGGSDYLSMDQNAMKFIADGDIDFYQGIVGKGQTLWVRIHVPIQVFGIGTSPYWFYLINRGGDPGLDSPSWSQHDSDTVNTTFGELMVTMSPTKSHSTITVNVTLEDQS</sequence>
<accession>A0ABR8GB26</accession>
<name>A0ABR8GB26_MICVR</name>
<evidence type="ECO:0000313" key="1">
    <source>
        <dbReference type="EMBL" id="MBD2600462.1"/>
    </source>
</evidence>
<dbReference type="EMBL" id="JACJSV010000022">
    <property type="protein sequence ID" value="MBD2600462.1"/>
    <property type="molecule type" value="Genomic_DNA"/>
</dbReference>
<comment type="caution">
    <text evidence="1">The sequence shown here is derived from an EMBL/GenBank/DDBJ whole genome shotgun (WGS) entry which is preliminary data.</text>
</comment>
<organism evidence="1 2">
    <name type="scientific">Microcystis viridis FACHB-1342</name>
    <dbReference type="NCBI Taxonomy" id="2692900"/>
    <lineage>
        <taxon>Bacteria</taxon>
        <taxon>Bacillati</taxon>
        <taxon>Cyanobacteriota</taxon>
        <taxon>Cyanophyceae</taxon>
        <taxon>Oscillatoriophycideae</taxon>
        <taxon>Chroococcales</taxon>
        <taxon>Microcystaceae</taxon>
        <taxon>Microcystis</taxon>
    </lineage>
</organism>
<proteinExistence type="predicted"/>
<reference evidence="1 2" key="1">
    <citation type="journal article" date="2020" name="ISME J.">
        <title>Comparative genomics reveals insights into cyanobacterial evolution and habitat adaptation.</title>
        <authorList>
            <person name="Chen M.Y."/>
            <person name="Teng W.K."/>
            <person name="Zhao L."/>
            <person name="Hu C.X."/>
            <person name="Zhou Y.K."/>
            <person name="Han B.P."/>
            <person name="Song L.R."/>
            <person name="Shu W.S."/>
        </authorList>
    </citation>
    <scope>NUCLEOTIDE SEQUENCE [LARGE SCALE GENOMIC DNA]</scope>
    <source>
        <strain evidence="1 2">FACHB-1342</strain>
    </source>
</reference>
<keyword evidence="2" id="KW-1185">Reference proteome</keyword>
<evidence type="ECO:0000313" key="2">
    <source>
        <dbReference type="Proteomes" id="UP000648873"/>
    </source>
</evidence>
<dbReference type="RefSeq" id="WP_069474884.1">
    <property type="nucleotide sequence ID" value="NZ_JACJSV010000022.1"/>
</dbReference>
<gene>
    <name evidence="1" type="ORF">H6G40_09430</name>
</gene>
<dbReference type="Proteomes" id="UP000648873">
    <property type="component" value="Unassembled WGS sequence"/>
</dbReference>